<organism evidence="2 3">
    <name type="scientific">Vallitalea longa</name>
    <dbReference type="NCBI Taxonomy" id="2936439"/>
    <lineage>
        <taxon>Bacteria</taxon>
        <taxon>Bacillati</taxon>
        <taxon>Bacillota</taxon>
        <taxon>Clostridia</taxon>
        <taxon>Lachnospirales</taxon>
        <taxon>Vallitaleaceae</taxon>
        <taxon>Vallitalea</taxon>
    </lineage>
</organism>
<feature type="transmembrane region" description="Helical" evidence="1">
    <location>
        <begin position="93"/>
        <end position="112"/>
    </location>
</feature>
<evidence type="ECO:0000313" key="3">
    <source>
        <dbReference type="Proteomes" id="UP001144256"/>
    </source>
</evidence>
<dbReference type="AlphaFoldDB" id="A0A9W6DFN0"/>
<dbReference type="EMBL" id="BRLB01000004">
    <property type="protein sequence ID" value="GKX29598.1"/>
    <property type="molecule type" value="Genomic_DNA"/>
</dbReference>
<reference evidence="2" key="1">
    <citation type="submission" date="2022-06" db="EMBL/GenBank/DDBJ databases">
        <title>Vallitalea longa sp. nov., an anaerobic bacterium isolated from marine sediment.</title>
        <authorList>
            <person name="Hirano S."/>
            <person name="Terahara T."/>
            <person name="Mori K."/>
            <person name="Hamada M."/>
            <person name="Matsumoto R."/>
            <person name="Kobayashi T."/>
        </authorList>
    </citation>
    <scope>NUCLEOTIDE SEQUENCE</scope>
    <source>
        <strain evidence="2">SH18-1</strain>
    </source>
</reference>
<accession>A0A9W6DFN0</accession>
<keyword evidence="1" id="KW-0812">Transmembrane</keyword>
<name>A0A9W6DFN0_9FIRM</name>
<proteinExistence type="predicted"/>
<sequence length="117" mass="14165">MNNQLQNIKEQFMQKNKYFDKIYLSKEECDKINRMNNNEKNEYLKEHNLASEISSTFNNEYKYYKIQYWNISDEELILLTTIDNNKKINTLRILMILIFLLLGLPTLFYFIYTLVAG</sequence>
<evidence type="ECO:0000256" key="1">
    <source>
        <dbReference type="SAM" id="Phobius"/>
    </source>
</evidence>
<protein>
    <submittedName>
        <fullName evidence="2">Uncharacterized protein</fullName>
    </submittedName>
</protein>
<comment type="caution">
    <text evidence="2">The sequence shown here is derived from an EMBL/GenBank/DDBJ whole genome shotgun (WGS) entry which is preliminary data.</text>
</comment>
<gene>
    <name evidence="2" type="ORF">SH1V18_20780</name>
</gene>
<keyword evidence="1" id="KW-0472">Membrane</keyword>
<evidence type="ECO:0000313" key="2">
    <source>
        <dbReference type="EMBL" id="GKX29598.1"/>
    </source>
</evidence>
<dbReference type="RefSeq" id="WP_281815151.1">
    <property type="nucleotide sequence ID" value="NZ_BRLB01000004.1"/>
</dbReference>
<dbReference type="Proteomes" id="UP001144256">
    <property type="component" value="Unassembled WGS sequence"/>
</dbReference>
<keyword evidence="3" id="KW-1185">Reference proteome</keyword>
<keyword evidence="1" id="KW-1133">Transmembrane helix</keyword>